<dbReference type="GO" id="GO:0005737">
    <property type="term" value="C:cytoplasm"/>
    <property type="evidence" value="ECO:0007669"/>
    <property type="project" value="TreeGrafter"/>
</dbReference>
<name>A0A1P8KC61_9BURK</name>
<feature type="domain" description="DNA methylase N-4/N-6" evidence="9">
    <location>
        <begin position="48"/>
        <end position="314"/>
    </location>
</feature>
<reference evidence="10 11" key="1">
    <citation type="submission" date="2017-01" db="EMBL/GenBank/DDBJ databases">
        <authorList>
            <person name="Mah S.A."/>
            <person name="Swanson W.J."/>
            <person name="Moy G.W."/>
            <person name="Vacquier V.D."/>
        </authorList>
    </citation>
    <scope>NUCLEOTIDE SEQUENCE [LARGE SCALE GENOMIC DNA]</scope>
    <source>
        <strain evidence="10 11">DSM 22694</strain>
    </source>
</reference>
<organism evidence="10 11">
    <name type="scientific">Rhodoferax saidenbachensis</name>
    <dbReference type="NCBI Taxonomy" id="1484693"/>
    <lineage>
        <taxon>Bacteria</taxon>
        <taxon>Pseudomonadati</taxon>
        <taxon>Pseudomonadota</taxon>
        <taxon>Betaproteobacteria</taxon>
        <taxon>Burkholderiales</taxon>
        <taxon>Comamonadaceae</taxon>
        <taxon>Rhodoferax</taxon>
    </lineage>
</organism>
<evidence type="ECO:0000256" key="1">
    <source>
        <dbReference type="ARBA" id="ARBA00010203"/>
    </source>
</evidence>
<dbReference type="AlphaFoldDB" id="A0A1P8KC61"/>
<dbReference type="GO" id="GO:0003677">
    <property type="term" value="F:DNA binding"/>
    <property type="evidence" value="ECO:0007669"/>
    <property type="project" value="UniProtKB-KW"/>
</dbReference>
<proteinExistence type="inferred from homology"/>
<dbReference type="KEGG" id="rsb:RS694_14325"/>
<gene>
    <name evidence="10" type="ORF">RS694_14325</name>
</gene>
<dbReference type="Gene3D" id="3.40.50.150">
    <property type="entry name" value="Vaccinia Virus protein VP39"/>
    <property type="match status" value="1"/>
</dbReference>
<keyword evidence="7" id="KW-0238">DNA-binding</keyword>
<comment type="catalytic activity">
    <reaction evidence="8">
        <text>a 2'-deoxycytidine in DNA + S-adenosyl-L-methionine = an N(4)-methyl-2'-deoxycytidine in DNA + S-adenosyl-L-homocysteine + H(+)</text>
        <dbReference type="Rhea" id="RHEA:16857"/>
        <dbReference type="Rhea" id="RHEA-COMP:11369"/>
        <dbReference type="Rhea" id="RHEA-COMP:13674"/>
        <dbReference type="ChEBI" id="CHEBI:15378"/>
        <dbReference type="ChEBI" id="CHEBI:57856"/>
        <dbReference type="ChEBI" id="CHEBI:59789"/>
        <dbReference type="ChEBI" id="CHEBI:85452"/>
        <dbReference type="ChEBI" id="CHEBI:137933"/>
        <dbReference type="EC" id="2.1.1.113"/>
    </reaction>
</comment>
<evidence type="ECO:0000256" key="6">
    <source>
        <dbReference type="ARBA" id="ARBA00022747"/>
    </source>
</evidence>
<dbReference type="CDD" id="cd02440">
    <property type="entry name" value="AdoMet_MTases"/>
    <property type="match status" value="1"/>
</dbReference>
<evidence type="ECO:0000256" key="8">
    <source>
        <dbReference type="ARBA" id="ARBA00049120"/>
    </source>
</evidence>
<evidence type="ECO:0000256" key="3">
    <source>
        <dbReference type="ARBA" id="ARBA00022603"/>
    </source>
</evidence>
<dbReference type="PRINTS" id="PR00508">
    <property type="entry name" value="S21N4MTFRASE"/>
</dbReference>
<evidence type="ECO:0000313" key="11">
    <source>
        <dbReference type="Proteomes" id="UP000186110"/>
    </source>
</evidence>
<keyword evidence="11" id="KW-1185">Reference proteome</keyword>
<dbReference type="RefSeq" id="WP_076069748.1">
    <property type="nucleotide sequence ID" value="NZ_CP019239.1"/>
</dbReference>
<evidence type="ECO:0000313" key="10">
    <source>
        <dbReference type="EMBL" id="APW43593.1"/>
    </source>
</evidence>
<dbReference type="Proteomes" id="UP000186110">
    <property type="component" value="Chromosome"/>
</dbReference>
<evidence type="ECO:0000256" key="5">
    <source>
        <dbReference type="ARBA" id="ARBA00022691"/>
    </source>
</evidence>
<keyword evidence="5" id="KW-0949">S-adenosyl-L-methionine</keyword>
<protein>
    <recommendedName>
        <fullName evidence="2">site-specific DNA-methyltransferase (cytosine-N(4)-specific)</fullName>
        <ecNumber evidence="2">2.1.1.113</ecNumber>
    </recommendedName>
</protein>
<dbReference type="GO" id="GO:0008170">
    <property type="term" value="F:N-methyltransferase activity"/>
    <property type="evidence" value="ECO:0007669"/>
    <property type="project" value="InterPro"/>
</dbReference>
<dbReference type="SUPFAM" id="SSF53335">
    <property type="entry name" value="S-adenosyl-L-methionine-dependent methyltransferases"/>
    <property type="match status" value="1"/>
</dbReference>
<dbReference type="CDD" id="cd20280">
    <property type="entry name" value="NotI-like"/>
    <property type="match status" value="1"/>
</dbReference>
<keyword evidence="6" id="KW-0680">Restriction system</keyword>
<evidence type="ECO:0000256" key="2">
    <source>
        <dbReference type="ARBA" id="ARBA00012185"/>
    </source>
</evidence>
<dbReference type="InterPro" id="IPR001091">
    <property type="entry name" value="RM_Methyltransferase"/>
</dbReference>
<evidence type="ECO:0000256" key="4">
    <source>
        <dbReference type="ARBA" id="ARBA00022679"/>
    </source>
</evidence>
<dbReference type="EC" id="2.1.1.113" evidence="2"/>
<dbReference type="GO" id="GO:0015667">
    <property type="term" value="F:site-specific DNA-methyltransferase (cytosine-N4-specific) activity"/>
    <property type="evidence" value="ECO:0007669"/>
    <property type="project" value="UniProtKB-EC"/>
</dbReference>
<dbReference type="PANTHER" id="PTHR13370">
    <property type="entry name" value="RNA METHYLASE-RELATED"/>
    <property type="match status" value="1"/>
</dbReference>
<dbReference type="REBASE" id="188417">
    <property type="entry name" value="M.Rsa22694ORF14325P"/>
</dbReference>
<dbReference type="EMBL" id="CP019239">
    <property type="protein sequence ID" value="APW43593.1"/>
    <property type="molecule type" value="Genomic_DNA"/>
</dbReference>
<comment type="similarity">
    <text evidence="1">Belongs to the N(4)/N(6)-methyltransferase family. N(4) subfamily.</text>
</comment>
<dbReference type="InterPro" id="IPR002941">
    <property type="entry name" value="DNA_methylase_N4/N6"/>
</dbReference>
<sequence length="712" mass="79926">MKSTITRRSSLKEPLGDAPFLGASIETNEVVLNGDAFDLLHELQPASVDLIITSPPYWGHREYGMSHNWDFFNDIATVREIGAATPGYEWYREKGGLLGLEPYPEWYVAHLASIFSRANRCLKADGNLWINIGDTYFARWSSIRDGGRQGLGDDDRNRRKTPMGGVRQEKQLLLIPSRFAIAMQEHGWILRNDVIWHKPNATPRPEGDRLKLAHEHFFHFVKKPKEGRATYYYKPEYAEPRSNDVVTVNVAPGEDGHTATFPHALIEPRILTSSPPDGVVLDPFCGTGRSLEVAKRLGRKVIGFDAQIKYADLTRNKLGSPMNKKQKETKGDVKGNFVSEWFGQRIYPLVRLDMAAVSGKRAGTCQFLTNILKTSTDCVKNENSQGVCSISATSNGPRQDWLVCPYRVIDSEIVKRGCTMIFGLSTDVKPIPVSLLKHEGELDKFKKSVESSGSGYLFFQDKLGGEISILSTEKSPEMAFDVTLVEIKCVAGVFQVARYGILEIQTMDFHGSYKHAVTNLRDALRLHGKEFPEALQAKPEWAGKQVEGPNIANVFKRTFYQIMLKFKLSGRGSAAGTVLALPRSVWDSWQPFLGAPTLEDESPGIKRFKIHDKDAKQEILNSFICVFDVDAAQNSSSSPIKIDHFIRVSPEQLAHHAFTEVPNHMLNTIQNSDAVLSRIKSRLLDWWPDLPSDDRNNKVARKRIVKSKSQPT</sequence>
<keyword evidence="4" id="KW-0808">Transferase</keyword>
<dbReference type="PROSITE" id="PS00093">
    <property type="entry name" value="N4_MTASE"/>
    <property type="match status" value="1"/>
</dbReference>
<accession>A0A1P8KC61</accession>
<dbReference type="STRING" id="1484693.RS694_14325"/>
<dbReference type="InterPro" id="IPR029063">
    <property type="entry name" value="SAM-dependent_MTases_sf"/>
</dbReference>
<evidence type="ECO:0000259" key="9">
    <source>
        <dbReference type="Pfam" id="PF01555"/>
    </source>
</evidence>
<dbReference type="Pfam" id="PF01555">
    <property type="entry name" value="N6_N4_Mtase"/>
    <property type="match status" value="1"/>
</dbReference>
<evidence type="ECO:0000256" key="7">
    <source>
        <dbReference type="ARBA" id="ARBA00023125"/>
    </source>
</evidence>
<keyword evidence="3" id="KW-0489">Methyltransferase</keyword>
<dbReference type="PANTHER" id="PTHR13370:SF3">
    <property type="entry name" value="TRNA (GUANINE(10)-N2)-METHYLTRANSFERASE HOMOLOG"/>
    <property type="match status" value="1"/>
</dbReference>
<dbReference type="GO" id="GO:0009307">
    <property type="term" value="P:DNA restriction-modification system"/>
    <property type="evidence" value="ECO:0007669"/>
    <property type="project" value="UniProtKB-KW"/>
</dbReference>
<dbReference type="InterPro" id="IPR017985">
    <property type="entry name" value="MeTrfase_CN4_CS"/>
</dbReference>
<dbReference type="GO" id="GO:0032259">
    <property type="term" value="P:methylation"/>
    <property type="evidence" value="ECO:0007669"/>
    <property type="project" value="UniProtKB-KW"/>
</dbReference>